<keyword evidence="3" id="KW-1185">Reference proteome</keyword>
<keyword evidence="1" id="KW-1133">Transmembrane helix</keyword>
<accession>A0ABS0TQ79</accession>
<evidence type="ECO:0000256" key="1">
    <source>
        <dbReference type="SAM" id="Phobius"/>
    </source>
</evidence>
<name>A0ABS0TQ79_SERPR</name>
<evidence type="ECO:0000313" key="3">
    <source>
        <dbReference type="Proteomes" id="UP000639004"/>
    </source>
</evidence>
<comment type="caution">
    <text evidence="2">The sequence shown here is derived from an EMBL/GenBank/DDBJ whole genome shotgun (WGS) entry which is preliminary data.</text>
</comment>
<organism evidence="2 3">
    <name type="scientific">Serratia proteamaculans</name>
    <dbReference type="NCBI Taxonomy" id="28151"/>
    <lineage>
        <taxon>Bacteria</taxon>
        <taxon>Pseudomonadati</taxon>
        <taxon>Pseudomonadota</taxon>
        <taxon>Gammaproteobacteria</taxon>
        <taxon>Enterobacterales</taxon>
        <taxon>Yersiniaceae</taxon>
        <taxon>Serratia</taxon>
    </lineage>
</organism>
<feature type="transmembrane region" description="Helical" evidence="1">
    <location>
        <begin position="6"/>
        <end position="23"/>
    </location>
</feature>
<reference evidence="2 3" key="1">
    <citation type="submission" date="2020-12" db="EMBL/GenBank/DDBJ databases">
        <title>Enhanced detection system for hospital associated transmission using whole genome sequencing surveillance.</title>
        <authorList>
            <person name="Harrison L.H."/>
            <person name="Van Tyne D."/>
            <person name="Marsh J.W."/>
            <person name="Griffith M.P."/>
            <person name="Snyder D.J."/>
            <person name="Cooper V.S."/>
            <person name="Mustapha M."/>
        </authorList>
    </citation>
    <scope>NUCLEOTIDE SEQUENCE [LARGE SCALE GENOMIC DNA]</scope>
    <source>
        <strain evidence="2 3">SER00238</strain>
    </source>
</reference>
<protein>
    <submittedName>
        <fullName evidence="2">Uncharacterized protein</fullName>
    </submittedName>
</protein>
<sequence>MRVIPYVMGVIIAVFSFTAAARINPAEIEQWRNTGEADQAYVYYGDTTPQDRVVAENKRYAVIRQDAGMSCPAGFFFLADKGLKTYRAVDSETCDDQDLRISLGNNALTFTSQGKKTATYPLP</sequence>
<evidence type="ECO:0000313" key="2">
    <source>
        <dbReference type="EMBL" id="MBI6180520.1"/>
    </source>
</evidence>
<dbReference type="Proteomes" id="UP000639004">
    <property type="component" value="Unassembled WGS sequence"/>
</dbReference>
<dbReference type="EMBL" id="JAEHSL010000004">
    <property type="protein sequence ID" value="MBI6180520.1"/>
    <property type="molecule type" value="Genomic_DNA"/>
</dbReference>
<keyword evidence="1" id="KW-0812">Transmembrane</keyword>
<keyword evidence="1" id="KW-0472">Membrane</keyword>
<dbReference type="RefSeq" id="WP_198642256.1">
    <property type="nucleotide sequence ID" value="NZ_JAEHSL010000004.1"/>
</dbReference>
<gene>
    <name evidence="2" type="ORF">JEQ07_08905</name>
</gene>
<proteinExistence type="predicted"/>